<gene>
    <name evidence="6" type="primary">iclR</name>
    <name evidence="6" type="ORF">DLNHIDIE_02031</name>
</gene>
<feature type="domain" description="IclR-ED" evidence="5">
    <location>
        <begin position="74"/>
        <end position="252"/>
    </location>
</feature>
<dbReference type="EMBL" id="SZUV01000001">
    <property type="protein sequence ID" value="TQN52147.1"/>
    <property type="molecule type" value="Genomic_DNA"/>
</dbReference>
<sequence length="266" mass="29586">MKNSAANSLSSVQVIDRLTFLLDALAKEGGRASLKVLAAITGLAPSTAFRILATAQNNGMLVRDEAGLYRFGERFTEWSRLTYGKIDLRTIAKPVMIWLRDQVNETVNLSVQQRDEVVYVERVLSARMMRVEQIIGSRAPLHTTAVGKLMMAEQGKAWVQTYAARTGLPALTEHTLRDYASLWENIEKSQKDGVARDDEEAEIGVGCLAVLVRTPLPYHCGLSISAPLNRRSDDWISLLQDAARRIEKRIQGESVVLSLENFTVDV</sequence>
<dbReference type="InterPro" id="IPR029016">
    <property type="entry name" value="GAF-like_dom_sf"/>
</dbReference>
<evidence type="ECO:0000313" key="6">
    <source>
        <dbReference type="EMBL" id="TQN52147.1"/>
    </source>
</evidence>
<dbReference type="GO" id="GO:0045892">
    <property type="term" value="P:negative regulation of DNA-templated transcription"/>
    <property type="evidence" value="ECO:0007669"/>
    <property type="project" value="TreeGrafter"/>
</dbReference>
<evidence type="ECO:0000259" key="4">
    <source>
        <dbReference type="PROSITE" id="PS51077"/>
    </source>
</evidence>
<dbReference type="InterPro" id="IPR005471">
    <property type="entry name" value="Tscrpt_reg_IclR_N"/>
</dbReference>
<comment type="caution">
    <text evidence="6">The sequence shown here is derived from an EMBL/GenBank/DDBJ whole genome shotgun (WGS) entry which is preliminary data.</text>
</comment>
<dbReference type="InterPro" id="IPR036388">
    <property type="entry name" value="WH-like_DNA-bd_sf"/>
</dbReference>
<keyword evidence="2" id="KW-0238">DNA-binding</keyword>
<proteinExistence type="predicted"/>
<keyword evidence="3" id="KW-0804">Transcription</keyword>
<dbReference type="RefSeq" id="WP_142088377.1">
    <property type="nucleotide sequence ID" value="NZ_SZUV01000001.1"/>
</dbReference>
<evidence type="ECO:0000259" key="5">
    <source>
        <dbReference type="PROSITE" id="PS51078"/>
    </source>
</evidence>
<feature type="domain" description="HTH iclR-type" evidence="4">
    <location>
        <begin position="12"/>
        <end position="73"/>
    </location>
</feature>
<evidence type="ECO:0000256" key="1">
    <source>
        <dbReference type="ARBA" id="ARBA00023015"/>
    </source>
</evidence>
<dbReference type="PROSITE" id="PS51078">
    <property type="entry name" value="ICLR_ED"/>
    <property type="match status" value="1"/>
</dbReference>
<reference evidence="6 7" key="1">
    <citation type="submission" date="2019-03" db="EMBL/GenBank/DDBJ databases">
        <title>New insights into Acidothiobacillus thiooxidans sulfur metabolism through coupled gene expression, solution geochemistry, microscopy and spectroscopy analyses.</title>
        <authorList>
            <person name="Camacho D."/>
            <person name="Frazao R."/>
            <person name="Fouillen A."/>
            <person name="Nanci A."/>
            <person name="Lang B.F."/>
            <person name="Apte S.C."/>
            <person name="Baron C."/>
            <person name="Warren L.A."/>
        </authorList>
    </citation>
    <scope>NUCLEOTIDE SEQUENCE [LARGE SCALE GENOMIC DNA]</scope>
    <source>
        <strain evidence="6 7">ATCC 19377</strain>
    </source>
</reference>
<dbReference type="AlphaFoldDB" id="A0A543Q749"/>
<dbReference type="GO" id="GO:0003677">
    <property type="term" value="F:DNA binding"/>
    <property type="evidence" value="ECO:0007669"/>
    <property type="project" value="UniProtKB-KW"/>
</dbReference>
<dbReference type="Pfam" id="PF01614">
    <property type="entry name" value="IclR_C"/>
    <property type="match status" value="1"/>
</dbReference>
<name>A0A543Q749_ACITH</name>
<dbReference type="SUPFAM" id="SSF55781">
    <property type="entry name" value="GAF domain-like"/>
    <property type="match status" value="1"/>
</dbReference>
<evidence type="ECO:0000256" key="2">
    <source>
        <dbReference type="ARBA" id="ARBA00023125"/>
    </source>
</evidence>
<organism evidence="6 7">
    <name type="scientific">Acidithiobacillus thiooxidans ATCC 19377</name>
    <dbReference type="NCBI Taxonomy" id="637390"/>
    <lineage>
        <taxon>Bacteria</taxon>
        <taxon>Pseudomonadati</taxon>
        <taxon>Pseudomonadota</taxon>
        <taxon>Acidithiobacillia</taxon>
        <taxon>Acidithiobacillales</taxon>
        <taxon>Acidithiobacillaceae</taxon>
        <taxon>Acidithiobacillus</taxon>
    </lineage>
</organism>
<dbReference type="GO" id="GO:0003700">
    <property type="term" value="F:DNA-binding transcription factor activity"/>
    <property type="evidence" value="ECO:0007669"/>
    <property type="project" value="TreeGrafter"/>
</dbReference>
<dbReference type="InterPro" id="IPR014757">
    <property type="entry name" value="Tscrpt_reg_IclR_C"/>
</dbReference>
<dbReference type="SUPFAM" id="SSF46785">
    <property type="entry name" value="Winged helix' DNA-binding domain"/>
    <property type="match status" value="1"/>
</dbReference>
<dbReference type="PANTHER" id="PTHR30136:SF24">
    <property type="entry name" value="HTH-TYPE TRANSCRIPTIONAL REPRESSOR ALLR"/>
    <property type="match status" value="1"/>
</dbReference>
<evidence type="ECO:0000313" key="7">
    <source>
        <dbReference type="Proteomes" id="UP000315403"/>
    </source>
</evidence>
<keyword evidence="1" id="KW-0805">Transcription regulation</keyword>
<dbReference type="PANTHER" id="PTHR30136">
    <property type="entry name" value="HELIX-TURN-HELIX TRANSCRIPTIONAL REGULATOR, ICLR FAMILY"/>
    <property type="match status" value="1"/>
</dbReference>
<dbReference type="Proteomes" id="UP000315403">
    <property type="component" value="Unassembled WGS sequence"/>
</dbReference>
<dbReference type="Pfam" id="PF09339">
    <property type="entry name" value="HTH_IclR"/>
    <property type="match status" value="1"/>
</dbReference>
<dbReference type="InterPro" id="IPR050707">
    <property type="entry name" value="HTH_MetabolicPath_Reg"/>
</dbReference>
<accession>A0A543Q749</accession>
<dbReference type="PROSITE" id="PS51077">
    <property type="entry name" value="HTH_ICLR"/>
    <property type="match status" value="1"/>
</dbReference>
<dbReference type="Gene3D" id="1.10.10.10">
    <property type="entry name" value="Winged helix-like DNA-binding domain superfamily/Winged helix DNA-binding domain"/>
    <property type="match status" value="1"/>
</dbReference>
<dbReference type="Gene3D" id="3.30.450.40">
    <property type="match status" value="1"/>
</dbReference>
<dbReference type="InterPro" id="IPR036390">
    <property type="entry name" value="WH_DNA-bd_sf"/>
</dbReference>
<dbReference type="SMART" id="SM00346">
    <property type="entry name" value="HTH_ICLR"/>
    <property type="match status" value="1"/>
</dbReference>
<protein>
    <submittedName>
        <fullName evidence="6">Transcriptional repressor IclR</fullName>
    </submittedName>
</protein>
<evidence type="ECO:0000256" key="3">
    <source>
        <dbReference type="ARBA" id="ARBA00023163"/>
    </source>
</evidence>